<evidence type="ECO:0000256" key="8">
    <source>
        <dbReference type="SAM" id="MobiDB-lite"/>
    </source>
</evidence>
<dbReference type="Gene3D" id="3.30.160.60">
    <property type="entry name" value="Classic Zinc Finger"/>
    <property type="match status" value="1"/>
</dbReference>
<dbReference type="AlphaFoldDB" id="A0AAV9HM00"/>
<dbReference type="Proteomes" id="UP001321749">
    <property type="component" value="Unassembled WGS sequence"/>
</dbReference>
<reference evidence="10" key="1">
    <citation type="journal article" date="2023" name="Mol. Phylogenet. Evol.">
        <title>Genome-scale phylogeny and comparative genomics of the fungal order Sordariales.</title>
        <authorList>
            <person name="Hensen N."/>
            <person name="Bonometti L."/>
            <person name="Westerberg I."/>
            <person name="Brannstrom I.O."/>
            <person name="Guillou S."/>
            <person name="Cros-Aarteil S."/>
            <person name="Calhoun S."/>
            <person name="Haridas S."/>
            <person name="Kuo A."/>
            <person name="Mondo S."/>
            <person name="Pangilinan J."/>
            <person name="Riley R."/>
            <person name="LaButti K."/>
            <person name="Andreopoulos B."/>
            <person name="Lipzen A."/>
            <person name="Chen C."/>
            <person name="Yan M."/>
            <person name="Daum C."/>
            <person name="Ng V."/>
            <person name="Clum A."/>
            <person name="Steindorff A."/>
            <person name="Ohm R.A."/>
            <person name="Martin F."/>
            <person name="Silar P."/>
            <person name="Natvig D.O."/>
            <person name="Lalanne C."/>
            <person name="Gautier V."/>
            <person name="Ament-Velasquez S.L."/>
            <person name="Kruys A."/>
            <person name="Hutchinson M.I."/>
            <person name="Powell A.J."/>
            <person name="Barry K."/>
            <person name="Miller A.N."/>
            <person name="Grigoriev I.V."/>
            <person name="Debuchy R."/>
            <person name="Gladieux P."/>
            <person name="Hiltunen Thoren M."/>
            <person name="Johannesson H."/>
        </authorList>
    </citation>
    <scope>NUCLEOTIDE SEQUENCE</scope>
    <source>
        <strain evidence="10">PSN324</strain>
    </source>
</reference>
<comment type="subcellular location">
    <subcellularLocation>
        <location evidence="1">Nucleus</location>
    </subcellularLocation>
</comment>
<keyword evidence="3" id="KW-0677">Repeat</keyword>
<feature type="compositionally biased region" description="Polar residues" evidence="8">
    <location>
        <begin position="407"/>
        <end position="427"/>
    </location>
</feature>
<feature type="region of interest" description="Disordered" evidence="8">
    <location>
        <begin position="1"/>
        <end position="48"/>
    </location>
</feature>
<feature type="domain" description="C2H2-type" evidence="9">
    <location>
        <begin position="509"/>
        <end position="537"/>
    </location>
</feature>
<feature type="region of interest" description="Disordered" evidence="8">
    <location>
        <begin position="63"/>
        <end position="192"/>
    </location>
</feature>
<evidence type="ECO:0000256" key="4">
    <source>
        <dbReference type="ARBA" id="ARBA00022771"/>
    </source>
</evidence>
<evidence type="ECO:0000256" key="5">
    <source>
        <dbReference type="ARBA" id="ARBA00022833"/>
    </source>
</evidence>
<evidence type="ECO:0000313" key="10">
    <source>
        <dbReference type="EMBL" id="KAK4461748.1"/>
    </source>
</evidence>
<gene>
    <name evidence="10" type="ORF">QBC42DRAFT_203036</name>
</gene>
<keyword evidence="5" id="KW-0862">Zinc</keyword>
<reference evidence="10" key="2">
    <citation type="submission" date="2023-06" db="EMBL/GenBank/DDBJ databases">
        <authorList>
            <consortium name="Lawrence Berkeley National Laboratory"/>
            <person name="Mondo S.J."/>
            <person name="Hensen N."/>
            <person name="Bonometti L."/>
            <person name="Westerberg I."/>
            <person name="Brannstrom I.O."/>
            <person name="Guillou S."/>
            <person name="Cros-Aarteil S."/>
            <person name="Calhoun S."/>
            <person name="Haridas S."/>
            <person name="Kuo A."/>
            <person name="Pangilinan J."/>
            <person name="Riley R."/>
            <person name="Labutti K."/>
            <person name="Andreopoulos B."/>
            <person name="Lipzen A."/>
            <person name="Chen C."/>
            <person name="Yanf M."/>
            <person name="Daum C."/>
            <person name="Ng V."/>
            <person name="Clum A."/>
            <person name="Steindorff A."/>
            <person name="Ohm R."/>
            <person name="Martin F."/>
            <person name="Silar P."/>
            <person name="Natvig D."/>
            <person name="Lalanne C."/>
            <person name="Gautier V."/>
            <person name="Ament-Velasquez S.L."/>
            <person name="Kruys A."/>
            <person name="Hutchinson M.I."/>
            <person name="Powell A.J."/>
            <person name="Barry K."/>
            <person name="Miller A.N."/>
            <person name="Grigoriev I.V."/>
            <person name="Debuchy R."/>
            <person name="Gladieux P."/>
            <person name="Thoren M.H."/>
            <person name="Johannesson H."/>
        </authorList>
    </citation>
    <scope>NUCLEOTIDE SEQUENCE</scope>
    <source>
        <strain evidence="10">PSN324</strain>
    </source>
</reference>
<dbReference type="PANTHER" id="PTHR16515">
    <property type="entry name" value="PR DOMAIN ZINC FINGER PROTEIN"/>
    <property type="match status" value="1"/>
</dbReference>
<evidence type="ECO:0000256" key="2">
    <source>
        <dbReference type="ARBA" id="ARBA00022723"/>
    </source>
</evidence>
<feature type="compositionally biased region" description="Low complexity" evidence="8">
    <location>
        <begin position="391"/>
        <end position="406"/>
    </location>
</feature>
<keyword evidence="2" id="KW-0479">Metal-binding</keyword>
<feature type="compositionally biased region" description="Pro residues" evidence="8">
    <location>
        <begin position="70"/>
        <end position="83"/>
    </location>
</feature>
<proteinExistence type="predicted"/>
<comment type="caution">
    <text evidence="10">The sequence shown here is derived from an EMBL/GenBank/DDBJ whole genome shotgun (WGS) entry which is preliminary data.</text>
</comment>
<dbReference type="GO" id="GO:0005634">
    <property type="term" value="C:nucleus"/>
    <property type="evidence" value="ECO:0007669"/>
    <property type="project" value="UniProtKB-SubCell"/>
</dbReference>
<accession>A0AAV9HM00</accession>
<keyword evidence="6" id="KW-0539">Nucleus</keyword>
<dbReference type="Pfam" id="PF24537">
    <property type="entry name" value="zf-C2H2_fungi"/>
    <property type="match status" value="1"/>
</dbReference>
<feature type="region of interest" description="Disordered" evidence="8">
    <location>
        <begin position="220"/>
        <end position="373"/>
    </location>
</feature>
<keyword evidence="11" id="KW-1185">Reference proteome</keyword>
<organism evidence="10 11">
    <name type="scientific">Cladorrhinum samala</name>
    <dbReference type="NCBI Taxonomy" id="585594"/>
    <lineage>
        <taxon>Eukaryota</taxon>
        <taxon>Fungi</taxon>
        <taxon>Dikarya</taxon>
        <taxon>Ascomycota</taxon>
        <taxon>Pezizomycotina</taxon>
        <taxon>Sordariomycetes</taxon>
        <taxon>Sordariomycetidae</taxon>
        <taxon>Sordariales</taxon>
        <taxon>Podosporaceae</taxon>
        <taxon>Cladorrhinum</taxon>
    </lineage>
</organism>
<feature type="region of interest" description="Disordered" evidence="8">
    <location>
        <begin position="385"/>
        <end position="430"/>
    </location>
</feature>
<dbReference type="InterPro" id="IPR057026">
    <property type="entry name" value="Znf-C2H2_ascomycetes"/>
</dbReference>
<dbReference type="SMART" id="SM00355">
    <property type="entry name" value="ZnF_C2H2"/>
    <property type="match status" value="3"/>
</dbReference>
<feature type="compositionally biased region" description="Polar residues" evidence="8">
    <location>
        <begin position="328"/>
        <end position="337"/>
    </location>
</feature>
<evidence type="ECO:0000313" key="11">
    <source>
        <dbReference type="Proteomes" id="UP001321749"/>
    </source>
</evidence>
<evidence type="ECO:0000256" key="7">
    <source>
        <dbReference type="PROSITE-ProRule" id="PRU00042"/>
    </source>
</evidence>
<name>A0AAV9HM00_9PEZI</name>
<evidence type="ECO:0000256" key="6">
    <source>
        <dbReference type="ARBA" id="ARBA00023242"/>
    </source>
</evidence>
<dbReference type="PANTHER" id="PTHR16515:SF49">
    <property type="entry name" value="GASTRULA ZINC FINGER PROTEIN XLCGF49.1-LIKE-RELATED"/>
    <property type="match status" value="1"/>
</dbReference>
<feature type="compositionally biased region" description="Low complexity" evidence="8">
    <location>
        <begin position="141"/>
        <end position="153"/>
    </location>
</feature>
<dbReference type="SUPFAM" id="SSF57667">
    <property type="entry name" value="beta-beta-alpha zinc fingers"/>
    <property type="match status" value="1"/>
</dbReference>
<protein>
    <recommendedName>
        <fullName evidence="9">C2H2-type domain-containing protein</fullName>
    </recommendedName>
</protein>
<dbReference type="EMBL" id="MU864985">
    <property type="protein sequence ID" value="KAK4461748.1"/>
    <property type="molecule type" value="Genomic_DNA"/>
</dbReference>
<feature type="compositionally biased region" description="Basic and acidic residues" evidence="8">
    <location>
        <begin position="85"/>
        <end position="106"/>
    </location>
</feature>
<dbReference type="PROSITE" id="PS00028">
    <property type="entry name" value="ZINC_FINGER_C2H2_1"/>
    <property type="match status" value="1"/>
</dbReference>
<dbReference type="InterPro" id="IPR036236">
    <property type="entry name" value="Znf_C2H2_sf"/>
</dbReference>
<dbReference type="InterPro" id="IPR050331">
    <property type="entry name" value="Zinc_finger"/>
</dbReference>
<evidence type="ECO:0000256" key="3">
    <source>
        <dbReference type="ARBA" id="ARBA00022737"/>
    </source>
</evidence>
<feature type="compositionally biased region" description="Polar residues" evidence="8">
    <location>
        <begin position="221"/>
        <end position="234"/>
    </location>
</feature>
<dbReference type="PROSITE" id="PS50157">
    <property type="entry name" value="ZINC_FINGER_C2H2_2"/>
    <property type="match status" value="1"/>
</dbReference>
<keyword evidence="4 7" id="KW-0863">Zinc-finger</keyword>
<dbReference type="GO" id="GO:0008270">
    <property type="term" value="F:zinc ion binding"/>
    <property type="evidence" value="ECO:0007669"/>
    <property type="project" value="UniProtKB-KW"/>
</dbReference>
<evidence type="ECO:0000256" key="1">
    <source>
        <dbReference type="ARBA" id="ARBA00004123"/>
    </source>
</evidence>
<evidence type="ECO:0000259" key="9">
    <source>
        <dbReference type="PROSITE" id="PS50157"/>
    </source>
</evidence>
<sequence length="646" mass="70872">MAAIPIQGHPRGYGHRDNEPLPSLSGRDHDFPNRPFGQMSSHFNNHDILSPASGSVPMAIRGSDNYASLAPPPLPPPRLPPIDSPVDHDVHMKERMRERHLRKEDVGSPDSALGMSGSSGRPSWLSRAKNEYDEGYQSPDSYSSHRSSNFSPSFGQTMNRFRPDSMDNGMLNKLNNRPAQRPSGLNASSLGAFPAPRAHHAQLTNLSLPHRNKQPFLEASFTRSPAPTSATSPGNIPFSYRVPGPMDYRSPVSVGDSMDSPLPRTKRLHSTHSVADSEVSVAVHSYDGRDDDENFPMEETRGMRSLNIEDQWRERESYQPGQKRRASSPPSEDNAMTSGMMRGRDGPGASRGSPTPRLLPMHQGASAGGISPVCRNGNYSSNLNPSGITFGRRSPTSLSPSGLSPTDQMNGGSSGPFGTSLSMTQASGPPRSAIAIGMGRSAAGAAQHPAMAREVMVSPRKLAEIPKNSAANALGTKLRGPYMCECCPKKPKKFDTEEELRIHEAEKQYECSFCGNRFKNKNEAERHQNSLHVRRHSWSCSALTGYPRAFHDSTATPGEADTCGYCGKEFPRSGPNATVSDDDWEKRVRHLQDVHKFRECNASKKFFRADHFRQHLKHSHAGTSGKWTNMLENACMIEEEGVPMGR</sequence>
<feature type="compositionally biased region" description="Polar residues" evidence="8">
    <location>
        <begin position="173"/>
        <end position="189"/>
    </location>
</feature>
<dbReference type="InterPro" id="IPR013087">
    <property type="entry name" value="Znf_C2H2_type"/>
</dbReference>